<name>A0ABC8ZEM0_9POAL</name>
<organism evidence="3 4">
    <name type="scientific">Urochloa decumbens</name>
    <dbReference type="NCBI Taxonomy" id="240449"/>
    <lineage>
        <taxon>Eukaryota</taxon>
        <taxon>Viridiplantae</taxon>
        <taxon>Streptophyta</taxon>
        <taxon>Embryophyta</taxon>
        <taxon>Tracheophyta</taxon>
        <taxon>Spermatophyta</taxon>
        <taxon>Magnoliopsida</taxon>
        <taxon>Liliopsida</taxon>
        <taxon>Poales</taxon>
        <taxon>Poaceae</taxon>
        <taxon>PACMAD clade</taxon>
        <taxon>Panicoideae</taxon>
        <taxon>Panicodae</taxon>
        <taxon>Paniceae</taxon>
        <taxon>Melinidinae</taxon>
        <taxon>Urochloa</taxon>
    </lineage>
</organism>
<reference evidence="3 4" key="2">
    <citation type="submission" date="2024-10" db="EMBL/GenBank/DDBJ databases">
        <authorList>
            <person name="Ryan C."/>
        </authorList>
    </citation>
    <scope>NUCLEOTIDE SEQUENCE [LARGE SCALE GENOMIC DNA]</scope>
</reference>
<dbReference type="PANTHER" id="PTHR33120:SF42">
    <property type="entry name" value="OS12G0105000 PROTEIN"/>
    <property type="match status" value="1"/>
</dbReference>
<dbReference type="AlphaFoldDB" id="A0ABC8ZEM0"/>
<dbReference type="Proteomes" id="UP001497457">
    <property type="component" value="Chromosome 18b"/>
</dbReference>
<accession>A0ABC8ZEM0</accession>
<evidence type="ECO:0000313" key="4">
    <source>
        <dbReference type="Proteomes" id="UP001497457"/>
    </source>
</evidence>
<dbReference type="Pfam" id="PF20235">
    <property type="entry name" value="PIR2-like_helical"/>
    <property type="match status" value="2"/>
</dbReference>
<dbReference type="Pfam" id="PF12274">
    <property type="entry name" value="DUF3615"/>
    <property type="match status" value="1"/>
</dbReference>
<evidence type="ECO:0000313" key="3">
    <source>
        <dbReference type="EMBL" id="CAL4959179.1"/>
    </source>
</evidence>
<evidence type="ECO:0000259" key="1">
    <source>
        <dbReference type="Pfam" id="PF12274"/>
    </source>
</evidence>
<dbReference type="InterPro" id="IPR022059">
    <property type="entry name" value="DUF3615"/>
</dbReference>
<gene>
    <name evidence="3" type="ORF">URODEC1_LOCUS43568</name>
</gene>
<feature type="domain" description="DUF3615" evidence="1">
    <location>
        <begin position="601"/>
        <end position="713"/>
    </location>
</feature>
<keyword evidence="4" id="KW-1185">Reference proteome</keyword>
<evidence type="ECO:0000259" key="2">
    <source>
        <dbReference type="Pfam" id="PF20235"/>
    </source>
</evidence>
<protein>
    <submittedName>
        <fullName evidence="3">Uncharacterized protein</fullName>
    </submittedName>
</protein>
<reference evidence="4" key="1">
    <citation type="submission" date="2024-06" db="EMBL/GenBank/DDBJ databases">
        <authorList>
            <person name="Ryan C."/>
        </authorList>
    </citation>
    <scope>NUCLEOTIDE SEQUENCE [LARGE SCALE GENOMIC DNA]</scope>
</reference>
<proteinExistence type="predicted"/>
<dbReference type="PANTHER" id="PTHR33120">
    <property type="entry name" value="EXPRESSED PROTEIN-RELATED"/>
    <property type="match status" value="1"/>
</dbReference>
<feature type="domain" description="PIR2-like helical" evidence="2">
    <location>
        <begin position="66"/>
        <end position="178"/>
    </location>
</feature>
<dbReference type="EMBL" id="OZ075128">
    <property type="protein sequence ID" value="CAL4959179.1"/>
    <property type="molecule type" value="Genomic_DNA"/>
</dbReference>
<feature type="domain" description="PIR2-like helical" evidence="2">
    <location>
        <begin position="367"/>
        <end position="477"/>
    </location>
</feature>
<dbReference type="InterPro" id="IPR046527">
    <property type="entry name" value="PIR2-like_helical"/>
</dbReference>
<sequence>MEEELASPCHPTYPYPMASSPCTEQRLPGVSGGGGLLCFHDGEKWKRPPIDEAELSDANEMRRRFIDGFYEEAARRLPLGEVPGLDGCVVAGGLCVGLADPVSNIILNAVGLLLHDQQEQEREFRVRRDTHGWVDIGRRSLSGLRGFMTAYFRYLDRTQGSRYLYLASHHLPLAIALVRRDRRQRRLLPGDGGNLRDALRIAAAQANHPAPDVLARLMTAQYPSGPLAAVVAKLRATAEPLTAGDVSGIMDLLARQWRPASMEFWCRPSGGTWCTQGDDGTLTISTCTADGRAATVLVRSSETAQQGGDDDQLACISDLTFHGADMEDKLLRIRSAAAAGTTAAAPVDYDASPCTHILSLHMCLLDAMYAFYIRALAVLPSCSRRPRLLRAVLVGGHCYGPMDPVSNIIVNAAWFDMAFPLLAELELPQAGILDSRPMVRLAYRSLQALVEMASATLGCGSRHEALDCINSLDCDLFSTRRSHGTQEAYAAAAKAAKHPHHAAFGSFLASLTTEKLARLRCVLPVTGDGRIIISDDQWEQLKAILAEESPDHQSVPNVSAEASMVETEAARPYLSPSGSCHVSTRKTDFQVRLDFVHTHINKLLRRYCYQHPWEPSYQVDIVCGVWHSNSSNYRPNVFHVNFLASSRVPAANSATTSTRERTLFFAEFWVASLYPGPGDVQPKASICCPVSGYTSSIGRCLHCENEGTKIIHPSSGGHSGVVDGVNNLYPVNGVGFKGLLDSDFIYFDPDRDVELAKAINDFQEHHGRYDVPRMTWTTQRPKSSLVWGWSGDNLFGPLPKIPDHDIKLSFT</sequence>